<evidence type="ECO:0000313" key="3">
    <source>
        <dbReference type="Proteomes" id="UP001420932"/>
    </source>
</evidence>
<gene>
    <name evidence="2" type="ORF">Syun_029427</name>
</gene>
<accession>A0AAP0E8K6</accession>
<feature type="region of interest" description="Disordered" evidence="1">
    <location>
        <begin position="1"/>
        <end position="53"/>
    </location>
</feature>
<evidence type="ECO:0000313" key="2">
    <source>
        <dbReference type="EMBL" id="KAK9087033.1"/>
    </source>
</evidence>
<comment type="caution">
    <text evidence="2">The sequence shown here is derived from an EMBL/GenBank/DDBJ whole genome shotgun (WGS) entry which is preliminary data.</text>
</comment>
<proteinExistence type="predicted"/>
<dbReference type="AlphaFoldDB" id="A0AAP0E8K6"/>
<dbReference type="Proteomes" id="UP001420932">
    <property type="component" value="Unassembled WGS sequence"/>
</dbReference>
<evidence type="ECO:0000256" key="1">
    <source>
        <dbReference type="SAM" id="MobiDB-lite"/>
    </source>
</evidence>
<keyword evidence="3" id="KW-1185">Reference proteome</keyword>
<protein>
    <submittedName>
        <fullName evidence="2">Uncharacterized protein</fullName>
    </submittedName>
</protein>
<name>A0AAP0E8K6_9MAGN</name>
<dbReference type="EMBL" id="JBBNAF010000013">
    <property type="protein sequence ID" value="KAK9087033.1"/>
    <property type="molecule type" value="Genomic_DNA"/>
</dbReference>
<organism evidence="2 3">
    <name type="scientific">Stephania yunnanensis</name>
    <dbReference type="NCBI Taxonomy" id="152371"/>
    <lineage>
        <taxon>Eukaryota</taxon>
        <taxon>Viridiplantae</taxon>
        <taxon>Streptophyta</taxon>
        <taxon>Embryophyta</taxon>
        <taxon>Tracheophyta</taxon>
        <taxon>Spermatophyta</taxon>
        <taxon>Magnoliopsida</taxon>
        <taxon>Ranunculales</taxon>
        <taxon>Menispermaceae</taxon>
        <taxon>Menispermoideae</taxon>
        <taxon>Cissampelideae</taxon>
        <taxon>Stephania</taxon>
    </lineage>
</organism>
<sequence length="122" mass="13181">MSLPLGTTLPRNYANASANDNAPSITPPPPPNTPFDNTIVNAPKNTSPPPLPPQKLLCHASASALFDNITAVIEYQSPSLAAAKKMLLQCPSGGGHRRRERSREWWRVSSAMVAAETARRPR</sequence>
<reference evidence="2 3" key="1">
    <citation type="submission" date="2024-01" db="EMBL/GenBank/DDBJ databases">
        <title>Genome assemblies of Stephania.</title>
        <authorList>
            <person name="Yang L."/>
        </authorList>
    </citation>
    <scope>NUCLEOTIDE SEQUENCE [LARGE SCALE GENOMIC DNA]</scope>
    <source>
        <strain evidence="2">YNDBR</strain>
        <tissue evidence="2">Leaf</tissue>
    </source>
</reference>